<keyword evidence="4 5" id="KW-0408">Iron</keyword>
<feature type="domain" description="Rubredoxin-like" evidence="6">
    <location>
        <begin position="6"/>
        <end position="57"/>
    </location>
</feature>
<dbReference type="Pfam" id="PF00301">
    <property type="entry name" value="Rubredoxin"/>
    <property type="match status" value="2"/>
</dbReference>
<evidence type="ECO:0000313" key="7">
    <source>
        <dbReference type="EMBL" id="AMK54187.1"/>
    </source>
</evidence>
<name>A0A140DU60_9FIRM</name>
<keyword evidence="3 5" id="KW-0249">Electron transport</keyword>
<proteinExistence type="inferred from homology"/>
<dbReference type="PATRIC" id="fig|1702221.3.peg.1016"/>
<evidence type="ECO:0000259" key="6">
    <source>
        <dbReference type="PROSITE" id="PS50903"/>
    </source>
</evidence>
<dbReference type="PANTHER" id="PTHR47627:SF1">
    <property type="entry name" value="RUBREDOXIN-1-RELATED"/>
    <property type="match status" value="1"/>
</dbReference>
<dbReference type="STRING" id="1702221.AALO17_10530"/>
<dbReference type="InterPro" id="IPR024934">
    <property type="entry name" value="Rubredoxin-like_dom"/>
</dbReference>
<evidence type="ECO:0000256" key="4">
    <source>
        <dbReference type="ARBA" id="ARBA00023004"/>
    </source>
</evidence>
<protein>
    <recommendedName>
        <fullName evidence="5">Rubredoxin</fullName>
    </recommendedName>
</protein>
<dbReference type="OrthoDB" id="9805587at2"/>
<dbReference type="CDD" id="cd00730">
    <property type="entry name" value="rubredoxin"/>
    <property type="match status" value="2"/>
</dbReference>
<dbReference type="KEGG" id="fro:AALO17_10530"/>
<dbReference type="GO" id="GO:0043448">
    <property type="term" value="P:alkane catabolic process"/>
    <property type="evidence" value="ECO:0007669"/>
    <property type="project" value="TreeGrafter"/>
</dbReference>
<comment type="similarity">
    <text evidence="5">Belongs to the rubredoxin family.</text>
</comment>
<dbReference type="AlphaFoldDB" id="A0A140DU60"/>
<dbReference type="Gene3D" id="2.20.28.10">
    <property type="match status" value="2"/>
</dbReference>
<dbReference type="SUPFAM" id="SSF57802">
    <property type="entry name" value="Rubredoxin-like"/>
    <property type="match status" value="2"/>
</dbReference>
<dbReference type="Proteomes" id="UP000069771">
    <property type="component" value="Chromosome"/>
</dbReference>
<gene>
    <name evidence="7" type="ORF">AALO17_10530</name>
</gene>
<dbReference type="FunFam" id="2.20.28.10:FF:000001">
    <property type="entry name" value="Rubredoxin"/>
    <property type="match status" value="2"/>
</dbReference>
<dbReference type="EMBL" id="CP011391">
    <property type="protein sequence ID" value="AMK54187.1"/>
    <property type="molecule type" value="Genomic_DNA"/>
</dbReference>
<sequence>MNNNLGPKYQCTICPYIYDPEKGDPAQNIPAGTPFADLPEDWRCPMCKHPKSDFVAIEEVIDNDSPEDKETMEALDMGIALTKKDVYVCDVCGWEYDPELGLPEAGIAPGTAFEDLPEDFVCPLCGAPKSAFSPKQMDTAADGQAVTNA</sequence>
<dbReference type="GO" id="GO:0009055">
    <property type="term" value="F:electron transfer activity"/>
    <property type="evidence" value="ECO:0007669"/>
    <property type="project" value="TreeGrafter"/>
</dbReference>
<dbReference type="InterPro" id="IPR024935">
    <property type="entry name" value="Rubredoxin_dom"/>
</dbReference>
<dbReference type="PROSITE" id="PS50903">
    <property type="entry name" value="RUBREDOXIN_LIKE"/>
    <property type="match status" value="2"/>
</dbReference>
<accession>A0A140DU60</accession>
<keyword evidence="1" id="KW-0813">Transport</keyword>
<keyword evidence="2 5" id="KW-0479">Metal-binding</keyword>
<evidence type="ECO:0000256" key="2">
    <source>
        <dbReference type="ARBA" id="ARBA00022723"/>
    </source>
</evidence>
<evidence type="ECO:0000313" key="8">
    <source>
        <dbReference type="Proteomes" id="UP000069771"/>
    </source>
</evidence>
<dbReference type="InterPro" id="IPR050526">
    <property type="entry name" value="Rubredoxin_ET"/>
</dbReference>
<evidence type="ECO:0000256" key="3">
    <source>
        <dbReference type="ARBA" id="ARBA00022982"/>
    </source>
</evidence>
<organism evidence="7 8">
    <name type="scientific">Faecalibaculum rodentium</name>
    <dbReference type="NCBI Taxonomy" id="1702221"/>
    <lineage>
        <taxon>Bacteria</taxon>
        <taxon>Bacillati</taxon>
        <taxon>Bacillota</taxon>
        <taxon>Erysipelotrichia</taxon>
        <taxon>Erysipelotrichales</taxon>
        <taxon>Erysipelotrichaceae</taxon>
        <taxon>Faecalibaculum</taxon>
    </lineage>
</organism>
<evidence type="ECO:0000256" key="1">
    <source>
        <dbReference type="ARBA" id="ARBA00022448"/>
    </source>
</evidence>
<dbReference type="PANTHER" id="PTHR47627">
    <property type="entry name" value="RUBREDOXIN"/>
    <property type="match status" value="1"/>
</dbReference>
<evidence type="ECO:0000256" key="5">
    <source>
        <dbReference type="RuleBase" id="RU003820"/>
    </source>
</evidence>
<keyword evidence="8" id="KW-1185">Reference proteome</keyword>
<feature type="domain" description="Rubredoxin-like" evidence="6">
    <location>
        <begin position="84"/>
        <end position="135"/>
    </location>
</feature>
<dbReference type="PRINTS" id="PR00163">
    <property type="entry name" value="RUBREDOXIN"/>
</dbReference>
<comment type="cofactor">
    <cofactor evidence="5">
        <name>Fe(3+)</name>
        <dbReference type="ChEBI" id="CHEBI:29034"/>
    </cofactor>
</comment>
<dbReference type="GO" id="GO:0005506">
    <property type="term" value="F:iron ion binding"/>
    <property type="evidence" value="ECO:0007669"/>
    <property type="project" value="UniProtKB-UniRule"/>
</dbReference>
<reference evidence="7 8" key="1">
    <citation type="journal article" date="2016" name="Gut Pathog.">
        <title>Whole genome sequencing of "Faecalibaculum rodentium" ALO17, isolated from C57BL/6J laboratory mouse feces.</title>
        <authorList>
            <person name="Lim S."/>
            <person name="Chang D.H."/>
            <person name="Ahn S."/>
            <person name="Kim B.C."/>
        </authorList>
    </citation>
    <scope>NUCLEOTIDE SEQUENCE [LARGE SCALE GENOMIC DNA]</scope>
    <source>
        <strain evidence="7 8">Alo17</strain>
    </source>
</reference>